<dbReference type="SMART" id="SM00228">
    <property type="entry name" value="PDZ"/>
    <property type="match status" value="1"/>
</dbReference>
<dbReference type="InterPro" id="IPR029045">
    <property type="entry name" value="ClpP/crotonase-like_dom_sf"/>
</dbReference>
<dbReference type="OrthoDB" id="43580at2759"/>
<dbReference type="InterPro" id="IPR005151">
    <property type="entry name" value="Tail-specific_protease"/>
</dbReference>
<dbReference type="GO" id="GO:0004175">
    <property type="term" value="F:endopeptidase activity"/>
    <property type="evidence" value="ECO:0007669"/>
    <property type="project" value="TreeGrafter"/>
</dbReference>
<reference evidence="9" key="1">
    <citation type="journal article" date="2023" name="Commun. Biol.">
        <title>Genome analysis of Parmales, the sister group of diatoms, reveals the evolutionary specialization of diatoms from phago-mixotrophs to photoautotrophs.</title>
        <authorList>
            <person name="Ban H."/>
            <person name="Sato S."/>
            <person name="Yoshikawa S."/>
            <person name="Yamada K."/>
            <person name="Nakamura Y."/>
            <person name="Ichinomiya M."/>
            <person name="Sato N."/>
            <person name="Blanc-Mathieu R."/>
            <person name="Endo H."/>
            <person name="Kuwata A."/>
            <person name="Ogata H."/>
        </authorList>
    </citation>
    <scope>NUCLEOTIDE SEQUENCE [LARGE SCALE GENOMIC DNA]</scope>
    <source>
        <strain evidence="9">NIES 3700</strain>
    </source>
</reference>
<dbReference type="GO" id="GO:0006508">
    <property type="term" value="P:proteolysis"/>
    <property type="evidence" value="ECO:0007669"/>
    <property type="project" value="UniProtKB-KW"/>
</dbReference>
<dbReference type="Pfam" id="PF17820">
    <property type="entry name" value="PDZ_6"/>
    <property type="match status" value="1"/>
</dbReference>
<dbReference type="AlphaFoldDB" id="A0A9W7CBD1"/>
<dbReference type="InterPro" id="IPR001478">
    <property type="entry name" value="PDZ"/>
</dbReference>
<dbReference type="Gene3D" id="3.90.226.10">
    <property type="entry name" value="2-enoyl-CoA Hydratase, Chain A, domain 1"/>
    <property type="match status" value="1"/>
</dbReference>
<dbReference type="PANTHER" id="PTHR32060">
    <property type="entry name" value="TAIL-SPECIFIC PROTEASE"/>
    <property type="match status" value="1"/>
</dbReference>
<feature type="signal peptide" evidence="6">
    <location>
        <begin position="1"/>
        <end position="21"/>
    </location>
</feature>
<comment type="similarity">
    <text evidence="1">Belongs to the peptidase S41A family.</text>
</comment>
<comment type="caution">
    <text evidence="8">The sequence shown here is derived from an EMBL/GenBank/DDBJ whole genome shotgun (WGS) entry which is preliminary data.</text>
</comment>
<keyword evidence="4" id="KW-0720">Serine protease</keyword>
<dbReference type="SMART" id="SM00245">
    <property type="entry name" value="TSPc"/>
    <property type="match status" value="1"/>
</dbReference>
<dbReference type="PROSITE" id="PS50106">
    <property type="entry name" value="PDZ"/>
    <property type="match status" value="1"/>
</dbReference>
<name>A0A9W7CBD1_9STRA</name>
<dbReference type="InterPro" id="IPR004447">
    <property type="entry name" value="Peptidase_S41A"/>
</dbReference>
<protein>
    <recommendedName>
        <fullName evidence="7">PDZ domain-containing protein</fullName>
    </recommendedName>
</protein>
<keyword evidence="6" id="KW-0732">Signal</keyword>
<dbReference type="Pfam" id="PF03572">
    <property type="entry name" value="Peptidase_S41"/>
    <property type="match status" value="1"/>
</dbReference>
<dbReference type="InterPro" id="IPR036034">
    <property type="entry name" value="PDZ_sf"/>
</dbReference>
<evidence type="ECO:0000256" key="2">
    <source>
        <dbReference type="ARBA" id="ARBA00022670"/>
    </source>
</evidence>
<keyword evidence="2" id="KW-0645">Protease</keyword>
<organism evidence="8 9">
    <name type="scientific">Triparma laevis f. longispina</name>
    <dbReference type="NCBI Taxonomy" id="1714387"/>
    <lineage>
        <taxon>Eukaryota</taxon>
        <taxon>Sar</taxon>
        <taxon>Stramenopiles</taxon>
        <taxon>Ochrophyta</taxon>
        <taxon>Bolidophyceae</taxon>
        <taxon>Parmales</taxon>
        <taxon>Triparmaceae</taxon>
        <taxon>Triparma</taxon>
    </lineage>
</organism>
<sequence length="729" mass="79046">MHTKILLLAILSLLSSHHVHCFAPRSLTRSSRTVYNNENLSQLDRINSRQQPFNFPSSKLTLHFENKEGDSDSDETFKKKVLLLINRTKSAFVKWRIPAISFVAGVVMTVGAIFLPIFGPGGESSKFTEPVTLFSSILSDLDRTYVDPVDTKKLFETGVAAMLSSLDPYTEFESRNEAADMRESVEGKYGGVGLVISGPVKSGVGDSVEEVEEAGKGEETKTPKRKDEIRVVNAMEGYAYDAGMRVGDKIIAVNSKSVEKLSAEEVRNELRGEPGSSVDVSFSRDGVAGVNKIKIERQIVKLRDVKLTTFIGKASDAIGYVQLQGFTQDAGNEVRASITALQKVAETESSSGKLEAMVLDLRGNPGGLLTSAVDVASLFVPKGSDIVSAKGRGFPSVIYRSKANPLLSPETKLVVLVNGGTASAAEIVSGAVQDLDVGVILGADRTFGKGLVQNVEELPFDTALKYTVAKYFTPSGRCIQSTNYEEGDKSMKNYKATSVKAGDRVEFKTRAGRPIKDGGGIEVDIKIPTPKASALEVAILRSGVLDKFAAQWVAKNEIKAGFKVTNEMYVDFQAMLQKEEKSGRVASLTSLYAAPLESLGRQLKDSGYAGSVSDLKSLRENLRKEMSGDFKKYDEDIKEDIANSILSRYLPESMIIERGLKTDKQVEAAVKLIKNKEKFDTLLARGGGRGTGAWGVGGGIVGGRDLADRGDEKGERCEGKQVCIFWWCG</sequence>
<evidence type="ECO:0000313" key="9">
    <source>
        <dbReference type="Proteomes" id="UP001165122"/>
    </source>
</evidence>
<feature type="compositionally biased region" description="Basic and acidic residues" evidence="5">
    <location>
        <begin position="213"/>
        <end position="225"/>
    </location>
</feature>
<dbReference type="EMBL" id="BRXW01000046">
    <property type="protein sequence ID" value="GMI02653.1"/>
    <property type="molecule type" value="Genomic_DNA"/>
</dbReference>
<keyword evidence="9" id="KW-1185">Reference proteome</keyword>
<dbReference type="InterPro" id="IPR041489">
    <property type="entry name" value="PDZ_6"/>
</dbReference>
<dbReference type="PANTHER" id="PTHR32060:SF22">
    <property type="entry name" value="CARBOXYL-TERMINAL-PROCESSING PEPTIDASE 3, CHLOROPLASTIC"/>
    <property type="match status" value="1"/>
</dbReference>
<evidence type="ECO:0000256" key="3">
    <source>
        <dbReference type="ARBA" id="ARBA00022801"/>
    </source>
</evidence>
<dbReference type="CDD" id="cd07560">
    <property type="entry name" value="Peptidase_S41_CPP"/>
    <property type="match status" value="1"/>
</dbReference>
<gene>
    <name evidence="8" type="ORF">TrLO_g11488</name>
</gene>
<proteinExistence type="inferred from homology"/>
<dbReference type="GO" id="GO:0008236">
    <property type="term" value="F:serine-type peptidase activity"/>
    <property type="evidence" value="ECO:0007669"/>
    <property type="project" value="UniProtKB-KW"/>
</dbReference>
<dbReference type="SUPFAM" id="SSF50156">
    <property type="entry name" value="PDZ domain-like"/>
    <property type="match status" value="1"/>
</dbReference>
<evidence type="ECO:0000259" key="7">
    <source>
        <dbReference type="PROSITE" id="PS50106"/>
    </source>
</evidence>
<evidence type="ECO:0000256" key="4">
    <source>
        <dbReference type="ARBA" id="ARBA00022825"/>
    </source>
</evidence>
<feature type="domain" description="PDZ" evidence="7">
    <location>
        <begin position="178"/>
        <end position="271"/>
    </location>
</feature>
<dbReference type="Proteomes" id="UP001165122">
    <property type="component" value="Unassembled WGS sequence"/>
</dbReference>
<evidence type="ECO:0000256" key="5">
    <source>
        <dbReference type="SAM" id="MobiDB-lite"/>
    </source>
</evidence>
<feature type="chain" id="PRO_5040722194" description="PDZ domain-containing protein" evidence="6">
    <location>
        <begin position="22"/>
        <end position="729"/>
    </location>
</feature>
<evidence type="ECO:0000256" key="6">
    <source>
        <dbReference type="SAM" id="SignalP"/>
    </source>
</evidence>
<dbReference type="Gene3D" id="2.30.42.10">
    <property type="match status" value="1"/>
</dbReference>
<accession>A0A9W7CBD1</accession>
<evidence type="ECO:0000313" key="8">
    <source>
        <dbReference type="EMBL" id="GMI02653.1"/>
    </source>
</evidence>
<dbReference type="Gene3D" id="3.30.750.44">
    <property type="match status" value="1"/>
</dbReference>
<keyword evidence="3" id="KW-0378">Hydrolase</keyword>
<feature type="region of interest" description="Disordered" evidence="5">
    <location>
        <begin position="206"/>
        <end position="225"/>
    </location>
</feature>
<dbReference type="NCBIfam" id="TIGR00225">
    <property type="entry name" value="prc"/>
    <property type="match status" value="1"/>
</dbReference>
<dbReference type="CDD" id="cd06782">
    <property type="entry name" value="cpPDZ_CPP-like"/>
    <property type="match status" value="1"/>
</dbReference>
<evidence type="ECO:0000256" key="1">
    <source>
        <dbReference type="ARBA" id="ARBA00009179"/>
    </source>
</evidence>
<dbReference type="SUPFAM" id="SSF52096">
    <property type="entry name" value="ClpP/crotonase"/>
    <property type="match status" value="1"/>
</dbReference>